<reference evidence="1" key="1">
    <citation type="submission" date="2013-07" db="EMBL/GenBank/DDBJ databases">
        <title>The genome of an arbuscular mycorrhizal fungus provides insights into the evolution of the oldest plant symbiosis.</title>
        <authorList>
            <consortium name="DOE Joint Genome Institute"/>
            <person name="Tisserant E."/>
            <person name="Malbreil M."/>
            <person name="Kuo A."/>
            <person name="Kohler A."/>
            <person name="Symeonidi A."/>
            <person name="Balestrini R."/>
            <person name="Charron P."/>
            <person name="Duensing N."/>
            <person name="Frei-dit-Frey N."/>
            <person name="Gianinazzi-Pearson V."/>
            <person name="Gilbert B."/>
            <person name="Handa Y."/>
            <person name="Hijri M."/>
            <person name="Kaul R."/>
            <person name="Kawaguchi M."/>
            <person name="Krajinski F."/>
            <person name="Lammers P."/>
            <person name="Lapierre D."/>
            <person name="Masclaux F.G."/>
            <person name="Murat C."/>
            <person name="Morin E."/>
            <person name="Ndikumana S."/>
            <person name="Pagni M."/>
            <person name="Petitpierre D."/>
            <person name="Requena N."/>
            <person name="Rosikiewicz P."/>
            <person name="Riley R."/>
            <person name="Saito K."/>
            <person name="San Clemente H."/>
            <person name="Shapiro H."/>
            <person name="van Tuinen D."/>
            <person name="Becard G."/>
            <person name="Bonfante P."/>
            <person name="Paszkowski U."/>
            <person name="Shachar-Hill Y."/>
            <person name="Young J.P."/>
            <person name="Sanders I.R."/>
            <person name="Henrissat B."/>
            <person name="Rensing S.A."/>
            <person name="Grigoriev I.V."/>
            <person name="Corradi N."/>
            <person name="Roux C."/>
            <person name="Martin F."/>
        </authorList>
    </citation>
    <scope>NUCLEOTIDE SEQUENCE</scope>
    <source>
        <strain evidence="1">DAOM 197198</strain>
    </source>
</reference>
<accession>U9UJ46</accession>
<name>U9UJ46_RHIID</name>
<dbReference type="EMBL" id="KI279102">
    <property type="protein sequence ID" value="ESA18568.1"/>
    <property type="molecule type" value="Genomic_DNA"/>
</dbReference>
<dbReference type="HOGENOM" id="CLU_104311_0_0_1"/>
<dbReference type="AlphaFoldDB" id="U9UJ46"/>
<evidence type="ECO:0000313" key="1">
    <source>
        <dbReference type="EMBL" id="ESA18568.1"/>
    </source>
</evidence>
<sequence length="187" mass="21960">MELTNTNDENSFDPTPRLKSSPIPINFVPFNIWEKKCFNCGEYYIKTHYHDQNYCKKCLLNYLTNITDNNIYLDVYVFTRNLECNEHEIKYGVNIMDVLDSYKIARDNILESEKYCRLCGKLYQGNDNMLKFKLCSDYYLISSGYVESALTKKPNIPTIYLPWWYIKSSCGACNESLIFTFGLSKIL</sequence>
<proteinExistence type="predicted"/>
<organism evidence="1">
    <name type="scientific">Rhizophagus irregularis (strain DAOM 181602 / DAOM 197198 / MUCL 43194)</name>
    <name type="common">Arbuscular mycorrhizal fungus</name>
    <name type="synonym">Glomus intraradices</name>
    <dbReference type="NCBI Taxonomy" id="747089"/>
    <lineage>
        <taxon>Eukaryota</taxon>
        <taxon>Fungi</taxon>
        <taxon>Fungi incertae sedis</taxon>
        <taxon>Mucoromycota</taxon>
        <taxon>Glomeromycotina</taxon>
        <taxon>Glomeromycetes</taxon>
        <taxon>Glomerales</taxon>
        <taxon>Glomeraceae</taxon>
        <taxon>Rhizophagus</taxon>
    </lineage>
</organism>
<protein>
    <submittedName>
        <fullName evidence="1">Uncharacterized protein</fullName>
    </submittedName>
</protein>
<gene>
    <name evidence="1" type="ORF">GLOINDRAFT_20562</name>
</gene>